<dbReference type="Proteomes" id="UP001162811">
    <property type="component" value="Unassembled WGS sequence"/>
</dbReference>
<dbReference type="EMBL" id="JAMXHT010000001">
    <property type="protein sequence ID" value="MCO5396654.1"/>
    <property type="molecule type" value="Genomic_DNA"/>
</dbReference>
<dbReference type="Gene3D" id="1.10.10.2830">
    <property type="match status" value="1"/>
</dbReference>
<gene>
    <name evidence="4" type="ORF">NG900_00410</name>
</gene>
<dbReference type="NCBIfam" id="TIGR00180">
    <property type="entry name" value="parB_part"/>
    <property type="match status" value="1"/>
</dbReference>
<accession>A0ABT1AE96</accession>
<dbReference type="Pfam" id="PF02195">
    <property type="entry name" value="ParB_N"/>
    <property type="match status" value="1"/>
</dbReference>
<dbReference type="SMART" id="SM00470">
    <property type="entry name" value="ParB"/>
    <property type="match status" value="1"/>
</dbReference>
<dbReference type="SUPFAM" id="SSF110849">
    <property type="entry name" value="ParB/Sulfiredoxin"/>
    <property type="match status" value="1"/>
</dbReference>
<dbReference type="InterPro" id="IPR004437">
    <property type="entry name" value="ParB/RepB/Spo0J"/>
</dbReference>
<evidence type="ECO:0000313" key="5">
    <source>
        <dbReference type="Proteomes" id="UP001162811"/>
    </source>
</evidence>
<evidence type="ECO:0000256" key="1">
    <source>
        <dbReference type="ARBA" id="ARBA00006295"/>
    </source>
</evidence>
<dbReference type="InterPro" id="IPR003115">
    <property type="entry name" value="ParB_N"/>
</dbReference>
<reference evidence="4" key="2">
    <citation type="journal article" date="2023" name="Front. Microbiol.">
        <title>Ralstonia chuxiongensis sp. nov., Ralstonia mojiangensis sp. nov., and Ralstonia soli sp. nov., isolated from tobacco fields, are three novel species in the family Burkholderiaceae.</title>
        <authorList>
            <person name="Lu C.H."/>
            <person name="Zhang Y.Y."/>
            <person name="Jiang N."/>
            <person name="Chen W."/>
            <person name="Shao X."/>
            <person name="Zhao Z.M."/>
            <person name="Lu W.L."/>
            <person name="Hu X."/>
            <person name="Xi Y.X."/>
            <person name="Zou S.Y."/>
            <person name="Wei Q.J."/>
            <person name="Lin Z.L."/>
            <person name="Gong L."/>
            <person name="Gai X.T."/>
            <person name="Zhang L.Q."/>
            <person name="Li J.Y."/>
            <person name="Jin Y."/>
            <person name="Xia Z.Y."/>
        </authorList>
    </citation>
    <scope>NUCLEOTIDE SEQUENCE</scope>
    <source>
        <strain evidence="4">21MJYT02-11</strain>
    </source>
</reference>
<comment type="similarity">
    <text evidence="1">Belongs to the ParB family.</text>
</comment>
<feature type="region of interest" description="Disordered" evidence="2">
    <location>
        <begin position="1"/>
        <end position="28"/>
    </location>
</feature>
<dbReference type="CDD" id="cd16393">
    <property type="entry name" value="SPO0J_N"/>
    <property type="match status" value="1"/>
</dbReference>
<protein>
    <submittedName>
        <fullName evidence="4">ParB/RepB/Spo0J family partition protein</fullName>
    </submittedName>
</protein>
<sequence length="317" mass="34404">MAQQTADLRSTADIKPNEVAKPAKPRTGPGMMGALAVAEARIQELEAKAGQVTVPIAQCVPNPWQPRKSFDPLKLSELAESVRVAGLLQPILVRRSAAGYEIIAGERRWRACQMLGWVEIPALVSDCSDEEMAVFALLENVDREDLSDYEISISVRRAASEFPEKKKMATALGMSRSALYQYLAYEKLPDFIQRDLESKPRLLGSTAAEAVVSAIRSHGEKGHAAARSLWTLVVGGSLDQSKFAAAIKSQATRGETSSPLNGRSIDKFFAGKEHAGSITKDGSGLTVKFKSGVLTEAQETQIRQLIGDMFSMQGKLQ</sequence>
<name>A0ABT1AE96_9RALS</name>
<evidence type="ECO:0000259" key="3">
    <source>
        <dbReference type="SMART" id="SM00470"/>
    </source>
</evidence>
<dbReference type="Gene3D" id="3.90.1530.30">
    <property type="match status" value="1"/>
</dbReference>
<keyword evidence="5" id="KW-1185">Reference proteome</keyword>
<dbReference type="InterPro" id="IPR050336">
    <property type="entry name" value="Chromosome_partition/occlusion"/>
</dbReference>
<dbReference type="PANTHER" id="PTHR33375:SF1">
    <property type="entry name" value="CHROMOSOME-PARTITIONING PROTEIN PARB-RELATED"/>
    <property type="match status" value="1"/>
</dbReference>
<reference evidence="4" key="1">
    <citation type="submission" date="2022-06" db="EMBL/GenBank/DDBJ databases">
        <authorList>
            <person name="Lu C.-H."/>
        </authorList>
    </citation>
    <scope>NUCLEOTIDE SEQUENCE</scope>
    <source>
        <strain evidence="4">21MJYT02-11</strain>
    </source>
</reference>
<dbReference type="RefSeq" id="WP_252675626.1">
    <property type="nucleotide sequence ID" value="NZ_JAMXHT010000001.1"/>
</dbReference>
<proteinExistence type="inferred from homology"/>
<dbReference type="InterPro" id="IPR036086">
    <property type="entry name" value="ParB/Sulfiredoxin_sf"/>
</dbReference>
<dbReference type="SUPFAM" id="SSF109709">
    <property type="entry name" value="KorB DNA-binding domain-like"/>
    <property type="match status" value="1"/>
</dbReference>
<dbReference type="PANTHER" id="PTHR33375">
    <property type="entry name" value="CHROMOSOME-PARTITIONING PROTEIN PARB-RELATED"/>
    <property type="match status" value="1"/>
</dbReference>
<evidence type="ECO:0000256" key="2">
    <source>
        <dbReference type="SAM" id="MobiDB-lite"/>
    </source>
</evidence>
<evidence type="ECO:0000313" key="4">
    <source>
        <dbReference type="EMBL" id="MCO5396654.1"/>
    </source>
</evidence>
<organism evidence="4 5">
    <name type="scientific">Ralstonia soli</name>
    <dbReference type="NCBI Taxonomy" id="2953896"/>
    <lineage>
        <taxon>Bacteria</taxon>
        <taxon>Pseudomonadati</taxon>
        <taxon>Pseudomonadota</taxon>
        <taxon>Betaproteobacteria</taxon>
        <taxon>Burkholderiales</taxon>
        <taxon>Burkholderiaceae</taxon>
        <taxon>Ralstonia</taxon>
    </lineage>
</organism>
<comment type="caution">
    <text evidence="4">The sequence shown here is derived from an EMBL/GenBank/DDBJ whole genome shotgun (WGS) entry which is preliminary data.</text>
</comment>
<feature type="domain" description="ParB-like N-terminal" evidence="3">
    <location>
        <begin position="52"/>
        <end position="141"/>
    </location>
</feature>